<dbReference type="GO" id="GO:0003677">
    <property type="term" value="F:DNA binding"/>
    <property type="evidence" value="ECO:0007669"/>
    <property type="project" value="UniProtKB-KW"/>
</dbReference>
<dbReference type="EMBL" id="CP025084">
    <property type="protein sequence ID" value="AUH05406.1"/>
    <property type="molecule type" value="Genomic_DNA"/>
</dbReference>
<reference evidence="6 9" key="3">
    <citation type="submission" date="2017-11" db="EMBL/GenBank/DDBJ databases">
        <title>Complete genome sequence of Serratia sp. ATCC 39006 LacA.</title>
        <authorList>
            <person name="Hampton H.G."/>
            <person name="Jackson S.A."/>
            <person name="Jauregui R."/>
            <person name="Poulter G.T.M."/>
            <person name="Salmond G.P.C."/>
            <person name="Fineran P.C."/>
        </authorList>
    </citation>
    <scope>NUCLEOTIDE SEQUENCE [LARGE SCALE GENOMIC DNA]</scope>
    <source>
        <strain evidence="6 9">ATCC 39006</strain>
    </source>
</reference>
<dbReference type="KEGG" id="sera:Ser39006_015440"/>
<dbReference type="GO" id="GO:0003700">
    <property type="term" value="F:DNA-binding transcription factor activity"/>
    <property type="evidence" value="ECO:0007669"/>
    <property type="project" value="InterPro"/>
</dbReference>
<dbReference type="PANTHER" id="PTHR30346">
    <property type="entry name" value="TRANSCRIPTIONAL DUAL REGULATOR HCAR-RELATED"/>
    <property type="match status" value="1"/>
</dbReference>
<keyword evidence="2" id="KW-0805">Transcription regulation</keyword>
<dbReference type="EMBL" id="CP025085">
    <property type="protein sequence ID" value="AUH01085.1"/>
    <property type="molecule type" value="Genomic_DNA"/>
</dbReference>
<evidence type="ECO:0000256" key="2">
    <source>
        <dbReference type="ARBA" id="ARBA00023015"/>
    </source>
</evidence>
<reference evidence="7" key="2">
    <citation type="submission" date="2013-09" db="EMBL/GenBank/DDBJ databases">
        <authorList>
            <person name="Wang G."/>
            <person name="Yang Y."/>
            <person name="Su Y."/>
        </authorList>
    </citation>
    <scope>NUCLEOTIDE SEQUENCE</scope>
    <source>
        <strain evidence="7">ATCC 39006</strain>
    </source>
</reference>
<dbReference type="KEGG" id="serq:CWC46_15435"/>
<reference evidence="7" key="4">
    <citation type="submission" date="2017-11" db="EMBL/GenBank/DDBJ databases">
        <title>Complete genome sequence of Serratia sp. ATCC 39006.</title>
        <authorList>
            <person name="Hampton H.G."/>
            <person name="Jackson S.A."/>
            <person name="Jauregui R."/>
            <person name="Poulter G.T.M."/>
            <person name="Salmond G.P.C."/>
            <person name="Fineran P.C."/>
        </authorList>
    </citation>
    <scope>NUCLEOTIDE SEQUENCE</scope>
    <source>
        <strain evidence="7">ATCC 39006</strain>
    </source>
</reference>
<dbReference type="CDD" id="cd08451">
    <property type="entry name" value="PBP2_BudR"/>
    <property type="match status" value="1"/>
</dbReference>
<accession>A0A2I5TLG0</accession>
<evidence type="ECO:0000256" key="3">
    <source>
        <dbReference type="ARBA" id="ARBA00023125"/>
    </source>
</evidence>
<proteinExistence type="inferred from homology"/>
<gene>
    <name evidence="6" type="ORF">CWC46_15435</name>
    <name evidence="7" type="ORF">Ser39006_015440</name>
</gene>
<evidence type="ECO:0000313" key="6">
    <source>
        <dbReference type="EMBL" id="AUH01085.1"/>
    </source>
</evidence>
<dbReference type="Gene3D" id="3.40.190.10">
    <property type="entry name" value="Periplasmic binding protein-like II"/>
    <property type="match status" value="2"/>
</dbReference>
<sequence>MEFRQLRYFLAVAETLHFTAAAEKIGIAQPPLSQQIQKLEHEIGTALFIRNKRHVELTEAGIFFREKAQKIIAETESALAQIKMVARGESGHLSVGFAGSIVFHGFVASAMREFRKIYPEVVIHSKESNSIDLMDKVRDAAIDCALVRLPLKIEHLNCVQLVDEPMIAVLPVGHQLAQNPEISLSDLAGDSFITFPREIGPVLYDSIIRACQDAGFSPRLKMESPQISSSINLVAAGFGVAVIPESLKSIHSDGVTYHGISQPLTTALGLIYREQEKSAVIRNFVRMMSQASGS</sequence>
<dbReference type="RefSeq" id="WP_021015659.1">
    <property type="nucleotide sequence ID" value="NZ_CP025084.1"/>
</dbReference>
<dbReference type="InterPro" id="IPR036388">
    <property type="entry name" value="WH-like_DNA-bd_sf"/>
</dbReference>
<dbReference type="PROSITE" id="PS50931">
    <property type="entry name" value="HTH_LYSR"/>
    <property type="match status" value="1"/>
</dbReference>
<reference evidence="7 8" key="1">
    <citation type="journal article" date="2013" name="Genome Announc.">
        <title>Draft genome sequence of Serratia sp. strain ATCC 39006, a model bacterium for analysis of the biosynthesis and regulation of prodigiosin, a carbapenem, and gas vesicles.</title>
        <authorList>
            <person name="Fineran P.C."/>
            <person name="Iglesias Cans M.C."/>
            <person name="Ramsay J.P."/>
            <person name="Wilf N.M."/>
            <person name="Cossyleon D."/>
            <person name="McNeil M.B."/>
            <person name="Williamson N.R."/>
            <person name="Monson R.E."/>
            <person name="Becher S.A."/>
            <person name="Stanton J.A."/>
            <person name="Brugger K."/>
            <person name="Brown S.D."/>
            <person name="Salmond G.P."/>
        </authorList>
    </citation>
    <scope>NUCLEOTIDE SEQUENCE [LARGE SCALE GENOMIC DNA]</scope>
    <source>
        <strain evidence="7">ATCC 39006</strain>
        <strain evidence="8">ATCC 39006 / SC 11482</strain>
    </source>
</reference>
<dbReference type="Proteomes" id="UP000017700">
    <property type="component" value="Chromosome"/>
</dbReference>
<evidence type="ECO:0000313" key="8">
    <source>
        <dbReference type="Proteomes" id="UP000017700"/>
    </source>
</evidence>
<dbReference type="SUPFAM" id="SSF53850">
    <property type="entry name" value="Periplasmic binding protein-like II"/>
    <property type="match status" value="1"/>
</dbReference>
<feature type="domain" description="HTH lysR-type" evidence="5">
    <location>
        <begin position="1"/>
        <end position="58"/>
    </location>
</feature>
<evidence type="ECO:0000256" key="4">
    <source>
        <dbReference type="ARBA" id="ARBA00023163"/>
    </source>
</evidence>
<keyword evidence="8" id="KW-1185">Reference proteome</keyword>
<dbReference type="PANTHER" id="PTHR30346:SF30">
    <property type="entry name" value="SMALL NEUTRAL PROTEASE REGULATORY PROTEIN"/>
    <property type="match status" value="1"/>
</dbReference>
<dbReference type="InterPro" id="IPR000847">
    <property type="entry name" value="LysR_HTH_N"/>
</dbReference>
<dbReference type="InterPro" id="IPR005119">
    <property type="entry name" value="LysR_subst-bd"/>
</dbReference>
<dbReference type="SUPFAM" id="SSF46785">
    <property type="entry name" value="Winged helix' DNA-binding domain"/>
    <property type="match status" value="1"/>
</dbReference>
<keyword evidence="4" id="KW-0804">Transcription</keyword>
<dbReference type="AlphaFoldDB" id="A0A2I5TLG0"/>
<evidence type="ECO:0000313" key="7">
    <source>
        <dbReference type="EMBL" id="AUH05406.1"/>
    </source>
</evidence>
<dbReference type="Proteomes" id="UP000233778">
    <property type="component" value="Chromosome"/>
</dbReference>
<dbReference type="Gene3D" id="1.10.10.10">
    <property type="entry name" value="Winged helix-like DNA-binding domain superfamily/Winged helix DNA-binding domain"/>
    <property type="match status" value="1"/>
</dbReference>
<evidence type="ECO:0000259" key="5">
    <source>
        <dbReference type="PROSITE" id="PS50931"/>
    </source>
</evidence>
<dbReference type="STRING" id="104623.Ser39006_02394"/>
<dbReference type="InterPro" id="IPR036390">
    <property type="entry name" value="WH_DNA-bd_sf"/>
</dbReference>
<dbReference type="InterPro" id="IPR037410">
    <property type="entry name" value="BudR_PBP2"/>
</dbReference>
<name>A0A2I5TLG0_SERS3</name>
<dbReference type="GO" id="GO:0032993">
    <property type="term" value="C:protein-DNA complex"/>
    <property type="evidence" value="ECO:0007669"/>
    <property type="project" value="TreeGrafter"/>
</dbReference>
<evidence type="ECO:0000313" key="9">
    <source>
        <dbReference type="Proteomes" id="UP000233778"/>
    </source>
</evidence>
<dbReference type="Pfam" id="PF03466">
    <property type="entry name" value="LysR_substrate"/>
    <property type="match status" value="1"/>
</dbReference>
<dbReference type="FunFam" id="1.10.10.10:FF:000001">
    <property type="entry name" value="LysR family transcriptional regulator"/>
    <property type="match status" value="1"/>
</dbReference>
<organism evidence="7 8">
    <name type="scientific">Serratia sp. (strain ATCC 39006)</name>
    <name type="common">Prodigiosinella confusarubida</name>
    <dbReference type="NCBI Taxonomy" id="104623"/>
    <lineage>
        <taxon>Bacteria</taxon>
        <taxon>Pseudomonadati</taxon>
        <taxon>Pseudomonadota</taxon>
        <taxon>Gammaproteobacteria</taxon>
        <taxon>Enterobacterales</taxon>
        <taxon>Pectobacteriaceae</taxon>
        <taxon>Prodigiosinella</taxon>
    </lineage>
</organism>
<dbReference type="OrthoDB" id="8479357at2"/>
<dbReference type="PRINTS" id="PR00039">
    <property type="entry name" value="HTHLYSR"/>
</dbReference>
<protein>
    <submittedName>
        <fullName evidence="7">LysR family transcriptional regulator</fullName>
    </submittedName>
</protein>
<dbReference type="Pfam" id="PF00126">
    <property type="entry name" value="HTH_1"/>
    <property type="match status" value="1"/>
</dbReference>
<comment type="similarity">
    <text evidence="1">Belongs to the LysR transcriptional regulatory family.</text>
</comment>
<evidence type="ECO:0000256" key="1">
    <source>
        <dbReference type="ARBA" id="ARBA00009437"/>
    </source>
</evidence>
<keyword evidence="3" id="KW-0238">DNA-binding</keyword>